<comment type="caution">
    <text evidence="4">The sequence shown here is derived from an EMBL/GenBank/DDBJ whole genome shotgun (WGS) entry which is preliminary data.</text>
</comment>
<comment type="similarity">
    <text evidence="2">Belongs to the bacterial solute-binding protein 2 family.</text>
</comment>
<evidence type="ECO:0000259" key="3">
    <source>
        <dbReference type="Pfam" id="PF00532"/>
    </source>
</evidence>
<dbReference type="PANTHER" id="PTHR30036:SF6">
    <property type="entry name" value="L-ARABINOSE-BINDING PERIPLASMIC PROTEIN"/>
    <property type="match status" value="1"/>
</dbReference>
<dbReference type="InterPro" id="IPR026266">
    <property type="entry name" value="AraF"/>
</dbReference>
<keyword evidence="5" id="KW-1185">Reference proteome</keyword>
<dbReference type="EMBL" id="JAJIRN010000007">
    <property type="protein sequence ID" value="MCV2369657.1"/>
    <property type="molecule type" value="Genomic_DNA"/>
</dbReference>
<gene>
    <name evidence="4" type="ORF">LNV07_16375</name>
</gene>
<name>A0ABT2YI24_9BURK</name>
<dbReference type="Gene3D" id="3.40.50.2300">
    <property type="match status" value="2"/>
</dbReference>
<dbReference type="SUPFAM" id="SSF53822">
    <property type="entry name" value="Periplasmic binding protein-like I"/>
    <property type="match status" value="1"/>
</dbReference>
<dbReference type="InterPro" id="IPR001761">
    <property type="entry name" value="Peripla_BP/Lac1_sug-bd_dom"/>
</dbReference>
<proteinExistence type="inferred from homology"/>
<organism evidence="4 5">
    <name type="scientific">Roseateles oligotrophus</name>
    <dbReference type="NCBI Taxonomy" id="1769250"/>
    <lineage>
        <taxon>Bacteria</taxon>
        <taxon>Pseudomonadati</taxon>
        <taxon>Pseudomonadota</taxon>
        <taxon>Betaproteobacteria</taxon>
        <taxon>Burkholderiales</taxon>
        <taxon>Sphaerotilaceae</taxon>
        <taxon>Roseateles</taxon>
    </lineage>
</organism>
<sequence length="314" mass="33523">MLTLAPLARAADPVKIGFLVKQAEEPWFQDEWKYAEQAAKDKGFTLVKIGIPNGEKMMAAIDNLAAQKAQGFVICAPDVKLGAAVARAAKRHDLKVISVDDQLLDGAGKAIASIPHMGISGYEIGKQVGLGLLEEIKKRGWNLNEVAALRVAFDQLPTGRERTMGAVDALMAAGLPPANVIAAPQAKTDTENAFNAANIAFTKNPKFKHWVAVGLNDEAVLGAVRAGEGRGIRKDDLIGIGIGGSQTALNEFTKPVATAFFGTVLISPKRHGYETAANMYQWITTNQAPAALTLTSGTLMTRQNQVELRKQLGL</sequence>
<protein>
    <submittedName>
        <fullName evidence="4">Arabinose ABC transporter substrate-binding protein</fullName>
    </submittedName>
</protein>
<evidence type="ECO:0000313" key="5">
    <source>
        <dbReference type="Proteomes" id="UP001209701"/>
    </source>
</evidence>
<comment type="subcellular location">
    <subcellularLocation>
        <location evidence="1">Periplasm</location>
    </subcellularLocation>
</comment>
<dbReference type="InterPro" id="IPR028082">
    <property type="entry name" value="Peripla_BP_I"/>
</dbReference>
<evidence type="ECO:0000313" key="4">
    <source>
        <dbReference type="EMBL" id="MCV2369657.1"/>
    </source>
</evidence>
<reference evidence="4 5" key="1">
    <citation type="submission" date="2021-11" db="EMBL/GenBank/DDBJ databases">
        <authorList>
            <person name="Liang Q."/>
            <person name="Mou H."/>
            <person name="Liu Z."/>
        </authorList>
    </citation>
    <scope>NUCLEOTIDE SEQUENCE [LARGE SCALE GENOMIC DNA]</scope>
    <source>
        <strain evidence="4 5">CHU3</strain>
    </source>
</reference>
<dbReference type="Proteomes" id="UP001209701">
    <property type="component" value="Unassembled WGS sequence"/>
</dbReference>
<dbReference type="InterPro" id="IPR050555">
    <property type="entry name" value="Bact_Solute-Bind_Prot2"/>
</dbReference>
<evidence type="ECO:0000256" key="1">
    <source>
        <dbReference type="ARBA" id="ARBA00004418"/>
    </source>
</evidence>
<dbReference type="PIRSF" id="PIRSF002816">
    <property type="entry name" value="AraF"/>
    <property type="match status" value="1"/>
</dbReference>
<dbReference type="CDD" id="cd01540">
    <property type="entry name" value="PBP1_arabinose_binding"/>
    <property type="match status" value="1"/>
</dbReference>
<dbReference type="Pfam" id="PF00532">
    <property type="entry name" value="Peripla_BP_1"/>
    <property type="match status" value="1"/>
</dbReference>
<feature type="domain" description="Periplasmic binding protein/LacI sugar binding" evidence="3">
    <location>
        <begin position="15"/>
        <end position="288"/>
    </location>
</feature>
<evidence type="ECO:0000256" key="2">
    <source>
        <dbReference type="ARBA" id="ARBA00007639"/>
    </source>
</evidence>
<dbReference type="PANTHER" id="PTHR30036">
    <property type="entry name" value="D-XYLOSE-BINDING PERIPLASMIC PROTEIN"/>
    <property type="match status" value="1"/>
</dbReference>
<accession>A0ABT2YI24</accession>